<dbReference type="Proteomes" id="UP001162992">
    <property type="component" value="Chromosome 14"/>
</dbReference>
<gene>
    <name evidence="1" type="ORF">O6H91_14G026100</name>
</gene>
<evidence type="ECO:0000313" key="2">
    <source>
        <dbReference type="Proteomes" id="UP001162992"/>
    </source>
</evidence>
<sequence length="294" mass="32050">MAREGERRAAAGVGRAAAAAAGGGGRGRAGRGGELVRVVVGASSQQPQQQDEGNEDDDGIAAAAASQGAPVSREEFDALVAEMVRFMLFKNHQQAGVPVKREELAQLGCKNYKHRFLVGQVIKEAQRKLRTIFGMEMKELIRVRQPTVTRGRANSQAVTEVKTYILRSTVPEALRMKYVDSPEASAISSLALIVVGIIQLAGDSISEENLWLHLQRLGIKEHDDKHPVFGNIKQSVEMIAKQRYIQKERMEGEGFIFKLAERALDDALKAKLNTFISKIAKSEASGPTTPYTPG</sequence>
<dbReference type="EMBL" id="CM055105">
    <property type="protein sequence ID" value="KAJ7530952.1"/>
    <property type="molecule type" value="Genomic_DNA"/>
</dbReference>
<name>A0ACC2BMF7_DIPCM</name>
<comment type="caution">
    <text evidence="1">The sequence shown here is derived from an EMBL/GenBank/DDBJ whole genome shotgun (WGS) entry which is preliminary data.</text>
</comment>
<accession>A0ACC2BMF7</accession>
<protein>
    <submittedName>
        <fullName evidence="1">Uncharacterized protein</fullName>
    </submittedName>
</protein>
<evidence type="ECO:0000313" key="1">
    <source>
        <dbReference type="EMBL" id="KAJ7530952.1"/>
    </source>
</evidence>
<organism evidence="1 2">
    <name type="scientific">Diphasiastrum complanatum</name>
    <name type="common">Issler's clubmoss</name>
    <name type="synonym">Lycopodium complanatum</name>
    <dbReference type="NCBI Taxonomy" id="34168"/>
    <lineage>
        <taxon>Eukaryota</taxon>
        <taxon>Viridiplantae</taxon>
        <taxon>Streptophyta</taxon>
        <taxon>Embryophyta</taxon>
        <taxon>Tracheophyta</taxon>
        <taxon>Lycopodiopsida</taxon>
        <taxon>Lycopodiales</taxon>
        <taxon>Lycopodiaceae</taxon>
        <taxon>Lycopodioideae</taxon>
        <taxon>Diphasiastrum</taxon>
    </lineage>
</organism>
<keyword evidence="2" id="KW-1185">Reference proteome</keyword>
<proteinExistence type="predicted"/>
<reference evidence="2" key="1">
    <citation type="journal article" date="2024" name="Proc. Natl. Acad. Sci. U.S.A.">
        <title>Extraordinary preservation of gene collinearity over three hundred million years revealed in homosporous lycophytes.</title>
        <authorList>
            <person name="Li C."/>
            <person name="Wickell D."/>
            <person name="Kuo L.Y."/>
            <person name="Chen X."/>
            <person name="Nie B."/>
            <person name="Liao X."/>
            <person name="Peng D."/>
            <person name="Ji J."/>
            <person name="Jenkins J."/>
            <person name="Williams M."/>
            <person name="Shu S."/>
            <person name="Plott C."/>
            <person name="Barry K."/>
            <person name="Rajasekar S."/>
            <person name="Grimwood J."/>
            <person name="Han X."/>
            <person name="Sun S."/>
            <person name="Hou Z."/>
            <person name="He W."/>
            <person name="Dai G."/>
            <person name="Sun C."/>
            <person name="Schmutz J."/>
            <person name="Leebens-Mack J.H."/>
            <person name="Li F.W."/>
            <person name="Wang L."/>
        </authorList>
    </citation>
    <scope>NUCLEOTIDE SEQUENCE [LARGE SCALE GENOMIC DNA]</scope>
    <source>
        <strain evidence="2">cv. PW_Plant_1</strain>
    </source>
</reference>